<feature type="transmembrane region" description="Helical" evidence="2">
    <location>
        <begin position="59"/>
        <end position="79"/>
    </location>
</feature>
<feature type="transmembrane region" description="Helical" evidence="2">
    <location>
        <begin position="91"/>
        <end position="110"/>
    </location>
</feature>
<dbReference type="InterPro" id="IPR036866">
    <property type="entry name" value="RibonucZ/Hydroxyglut_hydro"/>
</dbReference>
<dbReference type="InterPro" id="IPR008964">
    <property type="entry name" value="Invasin/intimin_cell_adhesion"/>
</dbReference>
<gene>
    <name evidence="4" type="ORF">CIB95_13005</name>
</gene>
<feature type="region of interest" description="Disordered" evidence="1">
    <location>
        <begin position="132"/>
        <end position="179"/>
    </location>
</feature>
<dbReference type="EMBL" id="NPIA01000007">
    <property type="protein sequence ID" value="OZM56327.1"/>
    <property type="molecule type" value="Genomic_DNA"/>
</dbReference>
<dbReference type="PANTHER" id="PTHR30619">
    <property type="entry name" value="DNA INTERNALIZATION/COMPETENCE PROTEIN COMEC/REC2"/>
    <property type="match status" value="1"/>
</dbReference>
<dbReference type="SUPFAM" id="SSF49373">
    <property type="entry name" value="Invasin/intimin cell-adhesion fragments"/>
    <property type="match status" value="1"/>
</dbReference>
<dbReference type="AlphaFoldDB" id="A0A263BSI0"/>
<reference evidence="5" key="1">
    <citation type="submission" date="2017-08" db="EMBL/GenBank/DDBJ databases">
        <authorList>
            <person name="Huang Z."/>
        </authorList>
    </citation>
    <scope>NUCLEOTIDE SEQUENCE [LARGE SCALE GENOMIC DNA]</scope>
    <source>
        <strain evidence="5">SA5d-4</strain>
    </source>
</reference>
<sequence length="577" mass="62868">MLSSKKWFTLLMLMIATPYGIYLLIKNYKDYPKYISFIVGGILSLPFIFILFLEDGVATLFLYLFFLLIFASITALIKGKVSSLYIKSREIAGIALVLSIIGTGVCAAFLPDVEGAPQGKASIEAASEFKKNEKQKLDSKSDEDKELNKEQESLSEEKSKNESKKEEEQEKKDEQKKEEIVSKNQGVLTVHFVNVGQGSAQVIIAPSGKVMLIDAGNNDDEDDIVAYLNKIGISRVDYVIGTHPDADHVGGLDAVIDSFNIGEIYMPKISANTITYEDVLQSIRNKGLKVKTGKEGVTIDLGDGIKTEFLAPIGTSSDRNEMSIVVKLTYGQKSFLFTGDADKQSEEEMILKFGNKLNVDVLSVGHHGSNTSTSQSFLNIVTPDYAVIQVGKNSYGHPTDKVLKRLDDSGAKIYRNDKQGTIIFTTNGHSLDINTSSWVYKPNTTTKTESTTKAEDDSENKNENEDDVEEEANAPVGVKSISASSIISNPNPKQNATITVTVSVNDQVGNPVADAAVNLLLHFKSTETEYTGKTDSNGKVLLTFKIGRASKGFTVNGDITVNANGVTTHTSTAFTPQ</sequence>
<keyword evidence="2" id="KW-0472">Membrane</keyword>
<dbReference type="Proteomes" id="UP000217083">
    <property type="component" value="Unassembled WGS sequence"/>
</dbReference>
<feature type="domain" description="Metallo-beta-lactamase" evidence="3">
    <location>
        <begin position="198"/>
        <end position="392"/>
    </location>
</feature>
<feature type="region of interest" description="Disordered" evidence="1">
    <location>
        <begin position="441"/>
        <end position="475"/>
    </location>
</feature>
<feature type="compositionally biased region" description="Basic and acidic residues" evidence="1">
    <location>
        <begin position="450"/>
        <end position="463"/>
    </location>
</feature>
<evidence type="ECO:0000313" key="4">
    <source>
        <dbReference type="EMBL" id="OZM56327.1"/>
    </source>
</evidence>
<dbReference type="SUPFAM" id="SSF56281">
    <property type="entry name" value="Metallo-hydrolase/oxidoreductase"/>
    <property type="match status" value="1"/>
</dbReference>
<feature type="transmembrane region" description="Helical" evidence="2">
    <location>
        <begin position="6"/>
        <end position="25"/>
    </location>
</feature>
<dbReference type="SMART" id="SM00849">
    <property type="entry name" value="Lactamase_B"/>
    <property type="match status" value="1"/>
</dbReference>
<keyword evidence="2" id="KW-1133">Transmembrane helix</keyword>
<accession>A0A263BSI0</accession>
<name>A0A263BSI0_9BACI</name>
<dbReference type="InterPro" id="IPR035681">
    <property type="entry name" value="ComA-like_MBL"/>
</dbReference>
<reference evidence="4 5" key="2">
    <citation type="submission" date="2017-09" db="EMBL/GenBank/DDBJ databases">
        <title>Bacillus patelloidae sp. nov., isolated from the intestinal tract of a marine limpet.</title>
        <authorList>
            <person name="Liu R."/>
            <person name="Dong C."/>
            <person name="Shao Z."/>
        </authorList>
    </citation>
    <scope>NUCLEOTIDE SEQUENCE [LARGE SCALE GENOMIC DNA]</scope>
    <source>
        <strain evidence="4 5">SA5d-4</strain>
    </source>
</reference>
<dbReference type="RefSeq" id="WP_094925825.1">
    <property type="nucleotide sequence ID" value="NZ_NPIA01000007.1"/>
</dbReference>
<dbReference type="InterPro" id="IPR052159">
    <property type="entry name" value="Competence_DNA_uptake"/>
</dbReference>
<evidence type="ECO:0000259" key="3">
    <source>
        <dbReference type="SMART" id="SM00849"/>
    </source>
</evidence>
<dbReference type="Gene3D" id="2.60.40.10">
    <property type="entry name" value="Immunoglobulins"/>
    <property type="match status" value="1"/>
</dbReference>
<evidence type="ECO:0000256" key="1">
    <source>
        <dbReference type="SAM" id="MobiDB-lite"/>
    </source>
</evidence>
<evidence type="ECO:0000256" key="2">
    <source>
        <dbReference type="SAM" id="Phobius"/>
    </source>
</evidence>
<dbReference type="InterPro" id="IPR013783">
    <property type="entry name" value="Ig-like_fold"/>
</dbReference>
<evidence type="ECO:0000313" key="5">
    <source>
        <dbReference type="Proteomes" id="UP000217083"/>
    </source>
</evidence>
<dbReference type="InterPro" id="IPR001279">
    <property type="entry name" value="Metallo-B-lactamas"/>
</dbReference>
<keyword evidence="5" id="KW-1185">Reference proteome</keyword>
<feature type="transmembrane region" description="Helical" evidence="2">
    <location>
        <begin position="34"/>
        <end position="53"/>
    </location>
</feature>
<keyword evidence="2" id="KW-0812">Transmembrane</keyword>
<organism evidence="4 5">
    <name type="scientific">Lottiidibacillus patelloidae</name>
    <dbReference type="NCBI Taxonomy" id="2670334"/>
    <lineage>
        <taxon>Bacteria</taxon>
        <taxon>Bacillati</taxon>
        <taxon>Bacillota</taxon>
        <taxon>Bacilli</taxon>
        <taxon>Bacillales</taxon>
        <taxon>Bacillaceae</taxon>
        <taxon>Lottiidibacillus</taxon>
    </lineage>
</organism>
<proteinExistence type="predicted"/>
<dbReference type="Pfam" id="PF00753">
    <property type="entry name" value="Lactamase_B"/>
    <property type="match status" value="1"/>
</dbReference>
<dbReference type="CDD" id="cd07731">
    <property type="entry name" value="ComA-like_MBL-fold"/>
    <property type="match status" value="1"/>
</dbReference>
<dbReference type="Gene3D" id="3.60.15.10">
    <property type="entry name" value="Ribonuclease Z/Hydroxyacylglutathione hydrolase-like"/>
    <property type="match status" value="1"/>
</dbReference>
<dbReference type="PANTHER" id="PTHR30619:SF7">
    <property type="entry name" value="BETA-LACTAMASE DOMAIN PROTEIN"/>
    <property type="match status" value="1"/>
</dbReference>
<protein>
    <recommendedName>
        <fullName evidence="3">Metallo-beta-lactamase domain-containing protein</fullName>
    </recommendedName>
</protein>
<comment type="caution">
    <text evidence="4">The sequence shown here is derived from an EMBL/GenBank/DDBJ whole genome shotgun (WGS) entry which is preliminary data.</text>
</comment>